<evidence type="ECO:0000313" key="2">
    <source>
        <dbReference type="Ensembl" id="ENSDLAP00005003274.1"/>
    </source>
</evidence>
<evidence type="ECO:0000256" key="1">
    <source>
        <dbReference type="SAM" id="MobiDB-lite"/>
    </source>
</evidence>
<dbReference type="Proteomes" id="UP000694389">
    <property type="component" value="Unassembled WGS sequence"/>
</dbReference>
<dbReference type="Ensembl" id="ENSDLAT00005003396.2">
    <property type="protein sequence ID" value="ENSDLAP00005003274.1"/>
    <property type="gene ID" value="ENSDLAG00005001490.2"/>
</dbReference>
<feature type="region of interest" description="Disordered" evidence="1">
    <location>
        <begin position="47"/>
        <end position="89"/>
    </location>
</feature>
<protein>
    <submittedName>
        <fullName evidence="2">Uncharacterized protein</fullName>
    </submittedName>
</protein>
<organism evidence="2 3">
    <name type="scientific">Dicentrarchus labrax</name>
    <name type="common">European seabass</name>
    <name type="synonym">Morone labrax</name>
    <dbReference type="NCBI Taxonomy" id="13489"/>
    <lineage>
        <taxon>Eukaryota</taxon>
        <taxon>Metazoa</taxon>
        <taxon>Chordata</taxon>
        <taxon>Craniata</taxon>
        <taxon>Vertebrata</taxon>
        <taxon>Euteleostomi</taxon>
        <taxon>Actinopterygii</taxon>
        <taxon>Neopterygii</taxon>
        <taxon>Teleostei</taxon>
        <taxon>Neoteleostei</taxon>
        <taxon>Acanthomorphata</taxon>
        <taxon>Eupercaria</taxon>
        <taxon>Moronidae</taxon>
        <taxon>Dicentrarchus</taxon>
    </lineage>
</organism>
<evidence type="ECO:0000313" key="3">
    <source>
        <dbReference type="Proteomes" id="UP000694389"/>
    </source>
</evidence>
<sequence length="118" mass="13057">FQQTGFAKKQHFTSFSRPARLPSVQTTCSGSSGCTVVCTLVRLAGEARDDSQCPKREWERSRGASSRHKHISTQKQSRGQKHSHGVPSQSIVCRNENRKPTCFHLEPCHHVAAPGVCT</sequence>
<proteinExistence type="predicted"/>
<name>A0A8C4GEP7_DICLA</name>
<accession>A0A8C4GEP7</accession>
<dbReference type="AlphaFoldDB" id="A0A8C4GEP7"/>
<reference evidence="2" key="1">
    <citation type="submission" date="2025-08" db="UniProtKB">
        <authorList>
            <consortium name="Ensembl"/>
        </authorList>
    </citation>
    <scope>IDENTIFICATION</scope>
</reference>
<keyword evidence="3" id="KW-1185">Reference proteome</keyword>
<feature type="compositionally biased region" description="Basic residues" evidence="1">
    <location>
        <begin position="65"/>
        <end position="84"/>
    </location>
</feature>
<feature type="compositionally biased region" description="Basic and acidic residues" evidence="1">
    <location>
        <begin position="47"/>
        <end position="62"/>
    </location>
</feature>
<reference evidence="2" key="2">
    <citation type="submission" date="2025-09" db="UniProtKB">
        <authorList>
            <consortium name="Ensembl"/>
        </authorList>
    </citation>
    <scope>IDENTIFICATION</scope>
</reference>